<keyword evidence="10" id="KW-0732">Signal</keyword>
<feature type="domain" description="TonB-dependent receptor plug" evidence="12">
    <location>
        <begin position="235"/>
        <end position="340"/>
    </location>
</feature>
<dbReference type="InterPro" id="IPR037066">
    <property type="entry name" value="Plug_dom_sf"/>
</dbReference>
<dbReference type="Gene3D" id="2.170.130.10">
    <property type="entry name" value="TonB-dependent receptor, plug domain"/>
    <property type="match status" value="1"/>
</dbReference>
<comment type="similarity">
    <text evidence="8 9">Belongs to the TonB-dependent receptor family.</text>
</comment>
<evidence type="ECO:0000256" key="5">
    <source>
        <dbReference type="ARBA" id="ARBA00023077"/>
    </source>
</evidence>
<proteinExistence type="inferred from homology"/>
<dbReference type="InterPro" id="IPR008969">
    <property type="entry name" value="CarboxyPept-like_regulatory"/>
</dbReference>
<dbReference type="AlphaFoldDB" id="A0AAE4BQ61"/>
<comment type="caution">
    <text evidence="13">The sequence shown here is derived from an EMBL/GenBank/DDBJ whole genome shotgun (WGS) entry which is preliminary data.</text>
</comment>
<gene>
    <name evidence="13" type="ORF">HNQ88_001801</name>
</gene>
<dbReference type="InterPro" id="IPR012910">
    <property type="entry name" value="Plug_dom"/>
</dbReference>
<dbReference type="GO" id="GO:0009279">
    <property type="term" value="C:cell outer membrane"/>
    <property type="evidence" value="ECO:0007669"/>
    <property type="project" value="UniProtKB-SubCell"/>
</dbReference>
<dbReference type="Pfam" id="PF07715">
    <property type="entry name" value="Plug"/>
    <property type="match status" value="1"/>
</dbReference>
<dbReference type="PROSITE" id="PS51257">
    <property type="entry name" value="PROKAR_LIPOPROTEIN"/>
    <property type="match status" value="1"/>
</dbReference>
<dbReference type="Pfam" id="PF13715">
    <property type="entry name" value="CarbopepD_reg_2"/>
    <property type="match status" value="1"/>
</dbReference>
<feature type="chain" id="PRO_5042284545" evidence="10">
    <location>
        <begin position="19"/>
        <end position="1135"/>
    </location>
</feature>
<evidence type="ECO:0000256" key="7">
    <source>
        <dbReference type="ARBA" id="ARBA00023237"/>
    </source>
</evidence>
<evidence type="ECO:0000313" key="13">
    <source>
        <dbReference type="EMBL" id="MDR6238764.1"/>
    </source>
</evidence>
<evidence type="ECO:0000259" key="12">
    <source>
        <dbReference type="Pfam" id="PF07715"/>
    </source>
</evidence>
<evidence type="ECO:0000256" key="8">
    <source>
        <dbReference type="PROSITE-ProRule" id="PRU01360"/>
    </source>
</evidence>
<keyword evidence="2 8" id="KW-0813">Transport</keyword>
<comment type="subcellular location">
    <subcellularLocation>
        <location evidence="1 8">Cell outer membrane</location>
        <topology evidence="1 8">Multi-pass membrane protein</topology>
    </subcellularLocation>
</comment>
<feature type="signal peptide" evidence="10">
    <location>
        <begin position="1"/>
        <end position="18"/>
    </location>
</feature>
<keyword evidence="6 8" id="KW-0472">Membrane</keyword>
<sequence length="1135" mass="125382">MKIKTMAAILFGVTASYACYPAAANGVGGEKQELSSSENLTLHVESKSLMEVFGILEQRAGVKFGFVDGDFDITQQVSVRVDNADLDEVLDQLSDQANLEFMKTGKSVMVKSRKTKASSTKADRFSREQKGVEDIRSAQTQEKQVLSGKVKDSTGESIPGINIVVKGTSRGTMTDFEGNFTLKVDEGDAILVVSGVGFQTQEIAIGNRSTFDIVLQADVQQLSEVVVIGYGSVQKSDLTGAVSVMDNIEEIQKRPTSNVLEAMQGNVAGVTIVSEGGDPMANPSVRIRGIGTLNSEQPLWVVDGVPYDGPPINANDIESISVLKDAASAAIYGSQAGSGVIMVTTKKGFEGKTSFNANFYTGVQQAWKKPKALNAAQQAEAYNTAADNSGSPRNPAYDAANYPYGQVTRTDWVDEIFRNGKVYNFDVNMSGGGAKNKFFTSFGINKREGTLINTNSERYSFRMNLDHEINDVFKFGENVSAIYTDGNGADTDNGYEGAIISAIYFPASAPVYDENGNYAGVAPEGSPYTGAYGDVRNPVALLERLDIKQPEVNLLGNVYLEAKPLEGLKFRTSVSLNYNRKDFTEFRPKVTEPGKPLNENYLIMEKSNWDKWLWENTMAYDKSFNGHHFNTLLGYTVQKQQSYWLRNEGRGFASEEESQRYMSNATSYQKPLDETRASSMSSWLGRLSYDYKGKYLMTLNFRYDASSKLDPKNRGELFPAISGAWKVSEEEFMQSVGMISSLKLRGSWGRIGNVYSLDENTIYNIYEPTGRALIGGTPTWNDGVAIARPSNPDIQWEISEQTNFGVDLEMFDNRLYFVGDYFIKDTKRMIMQVDLQGHEGYSSPVNENLGSVRNQGLELTLGYRNSDHAIGYNISGNVAMIQNEVTQLENDVIHNDAVRGQLRPFRTTEGEPIYSYHLIESDGIFKTDAEAESYVNADGTRIQPNAKAGDLKFIDANGDGKISDEDRVYLGSAFPKLTYGANITLTYKGFDLGMFFQGVEGVKLFNGFKYSTQNAALQGYNLSDEALNAWSPENPDSDIPRLQTKDPNNNFGTNSDWYLEDGSYLRLKNLTFGYTLPERIVGKVGLSKLRVYFTGNNLLTFTKYSGIDPEIGGNGMDQGKYPVSRVYTFGLNLSF</sequence>
<evidence type="ECO:0000256" key="1">
    <source>
        <dbReference type="ARBA" id="ARBA00004571"/>
    </source>
</evidence>
<keyword evidence="4 8" id="KW-0812">Transmembrane</keyword>
<reference evidence="13" key="1">
    <citation type="submission" date="2023-07" db="EMBL/GenBank/DDBJ databases">
        <title>Genomic Encyclopedia of Type Strains, Phase IV (KMG-IV): sequencing the most valuable type-strain genomes for metagenomic binning, comparative biology and taxonomic classification.</title>
        <authorList>
            <person name="Goeker M."/>
        </authorList>
    </citation>
    <scope>NUCLEOTIDE SEQUENCE</scope>
    <source>
        <strain evidence="13">DSM 26174</strain>
    </source>
</reference>
<keyword evidence="3 8" id="KW-1134">Transmembrane beta strand</keyword>
<dbReference type="SUPFAM" id="SSF49464">
    <property type="entry name" value="Carboxypeptidase regulatory domain-like"/>
    <property type="match status" value="1"/>
</dbReference>
<feature type="domain" description="TonB-dependent receptor-like beta-barrel" evidence="11">
    <location>
        <begin position="555"/>
        <end position="1098"/>
    </location>
</feature>
<name>A0AAE4BQ61_9BACT</name>
<dbReference type="InterPro" id="IPR000531">
    <property type="entry name" value="Beta-barrel_TonB"/>
</dbReference>
<dbReference type="NCBIfam" id="TIGR04057">
    <property type="entry name" value="SusC_RagA_signa"/>
    <property type="match status" value="1"/>
</dbReference>
<dbReference type="NCBIfam" id="TIGR04056">
    <property type="entry name" value="OMP_RagA_SusC"/>
    <property type="match status" value="1"/>
</dbReference>
<evidence type="ECO:0000256" key="4">
    <source>
        <dbReference type="ARBA" id="ARBA00022692"/>
    </source>
</evidence>
<dbReference type="Pfam" id="PF00593">
    <property type="entry name" value="TonB_dep_Rec_b-barrel"/>
    <property type="match status" value="1"/>
</dbReference>
<evidence type="ECO:0000256" key="3">
    <source>
        <dbReference type="ARBA" id="ARBA00022452"/>
    </source>
</evidence>
<protein>
    <submittedName>
        <fullName evidence="13">TonB-linked SusC/RagA family outer membrane protein</fullName>
    </submittedName>
</protein>
<dbReference type="InterPro" id="IPR023997">
    <property type="entry name" value="TonB-dep_OMP_SusC/RagA_CS"/>
</dbReference>
<keyword evidence="7 8" id="KW-0998">Cell outer membrane</keyword>
<dbReference type="EMBL" id="JAVDQD010000002">
    <property type="protein sequence ID" value="MDR6238764.1"/>
    <property type="molecule type" value="Genomic_DNA"/>
</dbReference>
<evidence type="ECO:0000256" key="9">
    <source>
        <dbReference type="RuleBase" id="RU003357"/>
    </source>
</evidence>
<evidence type="ECO:0000256" key="6">
    <source>
        <dbReference type="ARBA" id="ARBA00023136"/>
    </source>
</evidence>
<organism evidence="13 14">
    <name type="scientific">Aureibacter tunicatorum</name>
    <dbReference type="NCBI Taxonomy" id="866807"/>
    <lineage>
        <taxon>Bacteria</taxon>
        <taxon>Pseudomonadati</taxon>
        <taxon>Bacteroidota</taxon>
        <taxon>Cytophagia</taxon>
        <taxon>Cytophagales</taxon>
        <taxon>Persicobacteraceae</taxon>
        <taxon>Aureibacter</taxon>
    </lineage>
</organism>
<dbReference type="RefSeq" id="WP_309938272.1">
    <property type="nucleotide sequence ID" value="NZ_AP025305.1"/>
</dbReference>
<keyword evidence="14" id="KW-1185">Reference proteome</keyword>
<dbReference type="PROSITE" id="PS52016">
    <property type="entry name" value="TONB_DEPENDENT_REC_3"/>
    <property type="match status" value="1"/>
</dbReference>
<accession>A0AAE4BQ61</accession>
<evidence type="ECO:0000256" key="10">
    <source>
        <dbReference type="SAM" id="SignalP"/>
    </source>
</evidence>
<dbReference type="SUPFAM" id="SSF56935">
    <property type="entry name" value="Porins"/>
    <property type="match status" value="1"/>
</dbReference>
<dbReference type="Gene3D" id="2.40.170.20">
    <property type="entry name" value="TonB-dependent receptor, beta-barrel domain"/>
    <property type="match status" value="1"/>
</dbReference>
<dbReference type="InterPro" id="IPR036942">
    <property type="entry name" value="Beta-barrel_TonB_sf"/>
</dbReference>
<dbReference type="Gene3D" id="2.60.40.1120">
    <property type="entry name" value="Carboxypeptidase-like, regulatory domain"/>
    <property type="match status" value="1"/>
</dbReference>
<dbReference type="InterPro" id="IPR023996">
    <property type="entry name" value="TonB-dep_OMP_SusC/RagA"/>
</dbReference>
<evidence type="ECO:0000256" key="2">
    <source>
        <dbReference type="ARBA" id="ARBA00022448"/>
    </source>
</evidence>
<evidence type="ECO:0000259" key="11">
    <source>
        <dbReference type="Pfam" id="PF00593"/>
    </source>
</evidence>
<dbReference type="InterPro" id="IPR039426">
    <property type="entry name" value="TonB-dep_rcpt-like"/>
</dbReference>
<evidence type="ECO:0000313" key="14">
    <source>
        <dbReference type="Proteomes" id="UP001185092"/>
    </source>
</evidence>
<dbReference type="Proteomes" id="UP001185092">
    <property type="component" value="Unassembled WGS sequence"/>
</dbReference>
<keyword evidence="5 9" id="KW-0798">TonB box</keyword>